<feature type="transmembrane region" description="Helical" evidence="12">
    <location>
        <begin position="669"/>
        <end position="694"/>
    </location>
</feature>
<evidence type="ECO:0000256" key="10">
    <source>
        <dbReference type="ARBA" id="ARBA00023180"/>
    </source>
</evidence>
<dbReference type="RefSeq" id="XP_054850258.1">
    <property type="nucleotide sequence ID" value="XM_054994283.1"/>
</dbReference>
<evidence type="ECO:0000256" key="11">
    <source>
        <dbReference type="ARBA" id="ARBA00023224"/>
    </source>
</evidence>
<evidence type="ECO:0000256" key="4">
    <source>
        <dbReference type="ARBA" id="ARBA00022692"/>
    </source>
</evidence>
<evidence type="ECO:0000256" key="7">
    <source>
        <dbReference type="ARBA" id="ARBA00023040"/>
    </source>
</evidence>
<dbReference type="InterPro" id="IPR001828">
    <property type="entry name" value="ANF_lig-bd_rcpt"/>
</dbReference>
<gene>
    <name evidence="15" type="primary">LOC129339703</name>
</gene>
<dbReference type="InterPro" id="IPR004073">
    <property type="entry name" value="GPCR_3_vmron_rcpt_2"/>
</dbReference>
<evidence type="ECO:0000256" key="2">
    <source>
        <dbReference type="ARBA" id="ARBA00007242"/>
    </source>
</evidence>
<keyword evidence="7" id="KW-0297">G-protein coupled receptor</keyword>
<dbReference type="CDD" id="cd15283">
    <property type="entry name" value="7tmC_V2R_pheromone"/>
    <property type="match status" value="1"/>
</dbReference>
<dbReference type="Gene3D" id="3.40.50.2300">
    <property type="match status" value="2"/>
</dbReference>
<evidence type="ECO:0000256" key="6">
    <source>
        <dbReference type="ARBA" id="ARBA00022989"/>
    </source>
</evidence>
<dbReference type="FunFam" id="3.40.50.2300:FF:000024">
    <property type="entry name" value="Vomeronasal 2, receptor 73"/>
    <property type="match status" value="1"/>
</dbReference>
<name>A0AA97K3U2_EUBMA</name>
<keyword evidence="6 12" id="KW-1133">Transmembrane helix</keyword>
<protein>
    <submittedName>
        <fullName evidence="15">Vomeronasal type-2 receptor 26-like</fullName>
    </submittedName>
</protein>
<keyword evidence="4 12" id="KW-0812">Transmembrane</keyword>
<dbReference type="GO" id="GO:0005886">
    <property type="term" value="C:plasma membrane"/>
    <property type="evidence" value="ECO:0007669"/>
    <property type="project" value="UniProtKB-SubCell"/>
</dbReference>
<organism evidence="14 15">
    <name type="scientific">Eublepharis macularius</name>
    <name type="common">Leopard gecko</name>
    <name type="synonym">Cyrtodactylus macularius</name>
    <dbReference type="NCBI Taxonomy" id="481883"/>
    <lineage>
        <taxon>Eukaryota</taxon>
        <taxon>Metazoa</taxon>
        <taxon>Chordata</taxon>
        <taxon>Craniata</taxon>
        <taxon>Vertebrata</taxon>
        <taxon>Euteleostomi</taxon>
        <taxon>Lepidosauria</taxon>
        <taxon>Squamata</taxon>
        <taxon>Bifurcata</taxon>
        <taxon>Gekkota</taxon>
        <taxon>Eublepharidae</taxon>
        <taxon>Eublepharinae</taxon>
        <taxon>Eublepharis</taxon>
    </lineage>
</organism>
<sequence length="777" mass="88164">MFKNDPSLKAAGENFYFSASRTYQTSMEVLSTRGRFIPNYKCDTHNNLLAVIGGPSESVFHHMATILLTYKIPQVTYACAPVKNDQAHAVFFHQMFPNGAYQYMGILQLLLHFRWTWIGVIYADDDNGESFVHDVLPIFSQRDLCFDFIERFPRITFFNEIDEMLSEGLKITSTATKSSADVILIHGGSHTMMVMRTLLHFSAFEDIPVKTKVWIMTAQMEFTSLDFQRGWDINFIHGAISFSVPSKKLLGFQKFIQMRNPTLENEDHFIKDFWENAFACSFPKSITDKNSVQCCTGKEKLENLPKSVFEMSMTGHSNSVYNAAYAIAYALQAMHLVRFKHPLMGSTQREKLRNQKPWQLHKFVKSVSFNNSAGEKITFNQDGELIAGFDVINWVTFPNQSFLRVKVGNIDPKAPLDKVLTINEVAIIWPSRFNQMLPLSVCNDPCLLGYSRAKKEGKPFCCYDCVLCPEGKISDQIDMDYCFQCPEDHYPNNDQNACLPKGISFLSYEEPLGVSLAIFALSFSFVTALVLGNFVKYQNTPIVKANNRSLSYILLVSLFLCFLCALIFLGRPEKVTCLIRQTAFGIIFSMAVSCVLAKTTTVILAFMTTNPGSKIRKWIRRRLANFIIISCSLIQATLCTVWLATFPPFPDFDMDSVTREIIVECNEGSVVMFYCVLGFMGFLAVVSFTVAFLARKLPDSFHETKPITFSMLVFCSVWMTFVPTYVSAKGKYTVAVEVFSILASSAGLLGCIFFPKCYIIVLRPDMNKREQLIRRKK</sequence>
<evidence type="ECO:0000256" key="9">
    <source>
        <dbReference type="ARBA" id="ARBA00023170"/>
    </source>
</evidence>
<keyword evidence="10" id="KW-0325">Glycoprotein</keyword>
<dbReference type="InterPro" id="IPR000068">
    <property type="entry name" value="GPCR_3_Ca_sens_rcpt-rel"/>
</dbReference>
<evidence type="ECO:0000259" key="13">
    <source>
        <dbReference type="PROSITE" id="PS50259"/>
    </source>
</evidence>
<dbReference type="PANTHER" id="PTHR24061">
    <property type="entry name" value="CALCIUM-SENSING RECEPTOR-RELATED"/>
    <property type="match status" value="1"/>
</dbReference>
<dbReference type="PROSITE" id="PS50259">
    <property type="entry name" value="G_PROTEIN_RECEP_F3_4"/>
    <property type="match status" value="1"/>
</dbReference>
<dbReference type="Pfam" id="PF00003">
    <property type="entry name" value="7tm_3"/>
    <property type="match status" value="1"/>
</dbReference>
<dbReference type="GeneID" id="129339703"/>
<accession>A0AA97K3U2</accession>
<keyword evidence="9" id="KW-0675">Receptor</keyword>
<evidence type="ECO:0000256" key="8">
    <source>
        <dbReference type="ARBA" id="ARBA00023136"/>
    </source>
</evidence>
<feature type="transmembrane region" description="Helical" evidence="12">
    <location>
        <begin position="738"/>
        <end position="761"/>
    </location>
</feature>
<dbReference type="SUPFAM" id="SSF53822">
    <property type="entry name" value="Periplasmic binding protein-like I"/>
    <property type="match status" value="1"/>
</dbReference>
<evidence type="ECO:0000256" key="5">
    <source>
        <dbReference type="ARBA" id="ARBA00022729"/>
    </source>
</evidence>
<feature type="transmembrane region" description="Helical" evidence="12">
    <location>
        <begin position="552"/>
        <end position="570"/>
    </location>
</feature>
<evidence type="ECO:0000256" key="1">
    <source>
        <dbReference type="ARBA" id="ARBA00004651"/>
    </source>
</evidence>
<dbReference type="KEGG" id="emc:129339703"/>
<reference evidence="15" key="1">
    <citation type="submission" date="2025-08" db="UniProtKB">
        <authorList>
            <consortium name="RefSeq"/>
        </authorList>
    </citation>
    <scope>IDENTIFICATION</scope>
    <source>
        <tissue evidence="15">Blood</tissue>
    </source>
</reference>
<evidence type="ECO:0000313" key="14">
    <source>
        <dbReference type="Proteomes" id="UP001190640"/>
    </source>
</evidence>
<dbReference type="InterPro" id="IPR017978">
    <property type="entry name" value="GPCR_3_C"/>
</dbReference>
<dbReference type="PRINTS" id="PR00248">
    <property type="entry name" value="GPCRMGR"/>
</dbReference>
<keyword evidence="5" id="KW-0732">Signal</keyword>
<evidence type="ECO:0000313" key="15">
    <source>
        <dbReference type="RefSeq" id="XP_054850258.1"/>
    </source>
</evidence>
<feature type="transmembrane region" description="Helical" evidence="12">
    <location>
        <begin position="706"/>
        <end position="726"/>
    </location>
</feature>
<feature type="transmembrane region" description="Helical" evidence="12">
    <location>
        <begin position="582"/>
        <end position="606"/>
    </location>
</feature>
<dbReference type="InterPro" id="IPR038550">
    <property type="entry name" value="GPCR_3_9-Cys_sf"/>
</dbReference>
<feature type="transmembrane region" description="Helical" evidence="12">
    <location>
        <begin position="626"/>
        <end position="649"/>
    </location>
</feature>
<dbReference type="Gene3D" id="2.10.50.30">
    <property type="entry name" value="GPCR, family 3, nine cysteines domain"/>
    <property type="match status" value="1"/>
</dbReference>
<dbReference type="Proteomes" id="UP001190640">
    <property type="component" value="Chromosome 12"/>
</dbReference>
<dbReference type="InterPro" id="IPR000337">
    <property type="entry name" value="GPCR_3"/>
</dbReference>
<dbReference type="GO" id="GO:0004930">
    <property type="term" value="F:G protein-coupled receptor activity"/>
    <property type="evidence" value="ECO:0007669"/>
    <property type="project" value="UniProtKB-KW"/>
</dbReference>
<feature type="transmembrane region" description="Helical" evidence="12">
    <location>
        <begin position="512"/>
        <end position="531"/>
    </location>
</feature>
<dbReference type="Pfam" id="PF07562">
    <property type="entry name" value="NCD3G"/>
    <property type="match status" value="1"/>
</dbReference>
<keyword evidence="14" id="KW-1185">Reference proteome</keyword>
<feature type="domain" description="G-protein coupled receptors family 3 profile" evidence="13">
    <location>
        <begin position="512"/>
        <end position="776"/>
    </location>
</feature>
<dbReference type="InterPro" id="IPR028082">
    <property type="entry name" value="Peripla_BP_I"/>
</dbReference>
<dbReference type="Pfam" id="PF01094">
    <property type="entry name" value="ANF_receptor"/>
    <property type="match status" value="1"/>
</dbReference>
<dbReference type="PRINTS" id="PR01535">
    <property type="entry name" value="VOMERONASL2R"/>
</dbReference>
<evidence type="ECO:0000256" key="3">
    <source>
        <dbReference type="ARBA" id="ARBA00022475"/>
    </source>
</evidence>
<comment type="subcellular location">
    <subcellularLocation>
        <location evidence="1">Cell membrane</location>
        <topology evidence="1">Multi-pass membrane protein</topology>
    </subcellularLocation>
</comment>
<dbReference type="FunFam" id="2.10.50.30:FF:000002">
    <property type="entry name" value="Vomeronasal 2 receptor, h1"/>
    <property type="match status" value="1"/>
</dbReference>
<proteinExistence type="inferred from homology"/>
<keyword evidence="8 12" id="KW-0472">Membrane</keyword>
<evidence type="ECO:0000256" key="12">
    <source>
        <dbReference type="SAM" id="Phobius"/>
    </source>
</evidence>
<dbReference type="AlphaFoldDB" id="A0AA97K3U2"/>
<keyword evidence="11" id="KW-0807">Transducer</keyword>
<keyword evidence="3" id="KW-1003">Cell membrane</keyword>
<dbReference type="InterPro" id="IPR011500">
    <property type="entry name" value="GPCR_3_9-Cys_dom"/>
</dbReference>
<comment type="similarity">
    <text evidence="2">Belongs to the G-protein coupled receptor 3 family.</text>
</comment>
<dbReference type="PANTHER" id="PTHR24061:SF599">
    <property type="entry name" value="G-PROTEIN COUPLED RECEPTORS FAMILY 3 PROFILE DOMAIN-CONTAINING PROTEIN"/>
    <property type="match status" value="1"/>
</dbReference>